<reference evidence="1 2" key="1">
    <citation type="submission" date="2022-10" db="EMBL/GenBank/DDBJ databases">
        <title>Draft genome assembly of moderately radiation resistant bacterium Metabacillus halosaccharovorans.</title>
        <authorList>
            <person name="Pal S."/>
            <person name="Gopinathan A."/>
        </authorList>
    </citation>
    <scope>NUCLEOTIDE SEQUENCE [LARGE SCALE GENOMIC DNA]</scope>
    <source>
        <strain evidence="1 2">VITHBRA001</strain>
    </source>
</reference>
<comment type="caution">
    <text evidence="1">The sequence shown here is derived from an EMBL/GenBank/DDBJ whole genome shotgun (WGS) entry which is preliminary data.</text>
</comment>
<dbReference type="Proteomes" id="UP001526147">
    <property type="component" value="Unassembled WGS sequence"/>
</dbReference>
<accession>A0ABT3DHK5</accession>
<evidence type="ECO:0000313" key="1">
    <source>
        <dbReference type="EMBL" id="MCV9886366.1"/>
    </source>
</evidence>
<keyword evidence="2" id="KW-1185">Reference proteome</keyword>
<dbReference type="EMBL" id="JAOYEY010000038">
    <property type="protein sequence ID" value="MCV9886366.1"/>
    <property type="molecule type" value="Genomic_DNA"/>
</dbReference>
<name>A0ABT3DHK5_9BACI</name>
<evidence type="ECO:0008006" key="3">
    <source>
        <dbReference type="Google" id="ProtNLM"/>
    </source>
</evidence>
<dbReference type="RefSeq" id="WP_216772800.1">
    <property type="nucleotide sequence ID" value="NZ_CP162630.1"/>
</dbReference>
<gene>
    <name evidence="1" type="ORF">OIH86_12010</name>
</gene>
<sequence>MEQFFAQVEVWRQNNTLLRVVFTKRKVGRETFSGRIIHLSQDQSQLLFYNVDSKSVFSLEVNEIDDINAFS</sequence>
<proteinExistence type="predicted"/>
<protein>
    <recommendedName>
        <fullName evidence="3">YolD-like family protein</fullName>
    </recommendedName>
</protein>
<organism evidence="1 2">
    <name type="scientific">Metabacillus halosaccharovorans</name>
    <dbReference type="NCBI Taxonomy" id="930124"/>
    <lineage>
        <taxon>Bacteria</taxon>
        <taxon>Bacillati</taxon>
        <taxon>Bacillota</taxon>
        <taxon>Bacilli</taxon>
        <taxon>Bacillales</taxon>
        <taxon>Bacillaceae</taxon>
        <taxon>Metabacillus</taxon>
    </lineage>
</organism>
<evidence type="ECO:0000313" key="2">
    <source>
        <dbReference type="Proteomes" id="UP001526147"/>
    </source>
</evidence>